<gene>
    <name evidence="2" type="ORF">GCM10007332_26260</name>
</gene>
<protein>
    <recommendedName>
        <fullName evidence="1">Resolvase/invertase-type recombinase catalytic domain-containing protein</fullName>
    </recommendedName>
</protein>
<evidence type="ECO:0000313" key="3">
    <source>
        <dbReference type="Proteomes" id="UP000658202"/>
    </source>
</evidence>
<reference evidence="3" key="1">
    <citation type="journal article" date="2019" name="Int. J. Syst. Evol. Microbiol.">
        <title>The Global Catalogue of Microorganisms (GCM) 10K type strain sequencing project: providing services to taxonomists for standard genome sequencing and annotation.</title>
        <authorList>
            <consortium name="The Broad Institute Genomics Platform"/>
            <consortium name="The Broad Institute Genome Sequencing Center for Infectious Disease"/>
            <person name="Wu L."/>
            <person name="Ma J."/>
        </authorList>
    </citation>
    <scope>NUCLEOTIDE SEQUENCE [LARGE SCALE GENOMIC DNA]</scope>
    <source>
        <strain evidence="3">CCM 8490</strain>
    </source>
</reference>
<dbReference type="InterPro" id="IPR006119">
    <property type="entry name" value="Resolv_N"/>
</dbReference>
<dbReference type="RefSeq" id="WP_120214066.1">
    <property type="nucleotide sequence ID" value="NZ_BMCW01000006.1"/>
</dbReference>
<organism evidence="2 3">
    <name type="scientific">Epilithonimonas arachidiradicis</name>
    <dbReference type="NCBI Taxonomy" id="1617282"/>
    <lineage>
        <taxon>Bacteria</taxon>
        <taxon>Pseudomonadati</taxon>
        <taxon>Bacteroidota</taxon>
        <taxon>Flavobacteriia</taxon>
        <taxon>Flavobacteriales</taxon>
        <taxon>Weeksellaceae</taxon>
        <taxon>Chryseobacterium group</taxon>
        <taxon>Epilithonimonas</taxon>
    </lineage>
</organism>
<sequence length="125" mass="13810">MPEANSLTIGIMAVLAQEERLLISKRTIDALQELKSKGVKLGNPKNLTPEARKMGSEAMRLKALQNENNRKATALIVSLRNAGNSYNKIADELNKSGFKTSRGCEFNSSQVLVLYDRFLETQIGV</sequence>
<dbReference type="EMBL" id="BMCW01000006">
    <property type="protein sequence ID" value="GGG62882.1"/>
    <property type="molecule type" value="Genomic_DNA"/>
</dbReference>
<dbReference type="PROSITE" id="PS51736">
    <property type="entry name" value="RECOMBINASES_3"/>
    <property type="match status" value="1"/>
</dbReference>
<evidence type="ECO:0000259" key="1">
    <source>
        <dbReference type="PROSITE" id="PS51736"/>
    </source>
</evidence>
<dbReference type="Proteomes" id="UP000658202">
    <property type="component" value="Unassembled WGS sequence"/>
</dbReference>
<keyword evidence="3" id="KW-1185">Reference proteome</keyword>
<comment type="caution">
    <text evidence="2">The sequence shown here is derived from an EMBL/GenBank/DDBJ whole genome shotgun (WGS) entry which is preliminary data.</text>
</comment>
<accession>A0ABQ1X8P3</accession>
<evidence type="ECO:0000313" key="2">
    <source>
        <dbReference type="EMBL" id="GGG62882.1"/>
    </source>
</evidence>
<name>A0ABQ1X8P3_9FLAO</name>
<feature type="domain" description="Resolvase/invertase-type recombinase catalytic" evidence="1">
    <location>
        <begin position="1"/>
        <end position="38"/>
    </location>
</feature>
<proteinExistence type="predicted"/>